<dbReference type="InterPro" id="IPR029034">
    <property type="entry name" value="Cystine-knot_cytokine"/>
</dbReference>
<dbReference type="Pfam" id="PF06083">
    <property type="entry name" value="IL17"/>
    <property type="match status" value="1"/>
</dbReference>
<evidence type="ECO:0000256" key="3">
    <source>
        <dbReference type="ARBA" id="ARBA00022525"/>
    </source>
</evidence>
<feature type="signal peptide" evidence="5">
    <location>
        <begin position="1"/>
        <end position="32"/>
    </location>
</feature>
<dbReference type="GO" id="GO:0005125">
    <property type="term" value="F:cytokine activity"/>
    <property type="evidence" value="ECO:0007669"/>
    <property type="project" value="InterPro"/>
</dbReference>
<sequence>MPIPTRHAGSSLSLLHISLMIFALHSHGQTSASNFLSWRNPFGEIQTSSYIPKDVVTSEAVSLVGWFTMFQWPHNRGIRFQNGEIQGTVYGQGKHRHKAKWGHAREVPPIEKEVLVNPWRNVASRSRLGQELSSYGFSKSSRKRTESWDSPVESLVLEKANENENIGNNSSNDFDEPKDGTGNVTVFPFSQIERRRKRIICCNADGVCRTCLNGMDAEEVVNKYLDFFADVPRSLVEFSVLGELQSAQCDQLDLPLFPVDMSNLAITPLWVRKVSHLGWCPSLLVTKDLGPSSFPPKLIEAKCLCVYSKCSSKGADFRCVPVYKKVATWLRFSERGSSGKPFSPEMITVQIGCVCAQRPAQFGGEINSVYALP</sequence>
<dbReference type="KEGG" id="hazt:108680145"/>
<dbReference type="Gene3D" id="2.10.90.10">
    <property type="entry name" value="Cystine-knot cytokines"/>
    <property type="match status" value="1"/>
</dbReference>
<comment type="subcellular location">
    <subcellularLocation>
        <location evidence="1">Secreted</location>
    </subcellularLocation>
</comment>
<evidence type="ECO:0000256" key="4">
    <source>
        <dbReference type="ARBA" id="ARBA00022729"/>
    </source>
</evidence>
<dbReference type="Proteomes" id="UP000694843">
    <property type="component" value="Unplaced"/>
</dbReference>
<proteinExistence type="inferred from homology"/>
<dbReference type="GeneID" id="108680145"/>
<reference evidence="7" key="1">
    <citation type="submission" date="2025-08" db="UniProtKB">
        <authorList>
            <consortium name="RefSeq"/>
        </authorList>
    </citation>
    <scope>IDENTIFICATION</scope>
    <source>
        <tissue evidence="7">Whole organism</tissue>
    </source>
</reference>
<evidence type="ECO:0000256" key="1">
    <source>
        <dbReference type="ARBA" id="ARBA00004613"/>
    </source>
</evidence>
<dbReference type="GO" id="GO:0005576">
    <property type="term" value="C:extracellular region"/>
    <property type="evidence" value="ECO:0007669"/>
    <property type="project" value="UniProtKB-SubCell"/>
</dbReference>
<comment type="similarity">
    <text evidence="2">Belongs to the IL-17 family.</text>
</comment>
<organism evidence="6 7">
    <name type="scientific">Hyalella azteca</name>
    <name type="common">Amphipod</name>
    <dbReference type="NCBI Taxonomy" id="294128"/>
    <lineage>
        <taxon>Eukaryota</taxon>
        <taxon>Metazoa</taxon>
        <taxon>Ecdysozoa</taxon>
        <taxon>Arthropoda</taxon>
        <taxon>Crustacea</taxon>
        <taxon>Multicrustacea</taxon>
        <taxon>Malacostraca</taxon>
        <taxon>Eumalacostraca</taxon>
        <taxon>Peracarida</taxon>
        <taxon>Amphipoda</taxon>
        <taxon>Senticaudata</taxon>
        <taxon>Talitrida</taxon>
        <taxon>Talitroidea</taxon>
        <taxon>Hyalellidae</taxon>
        <taxon>Hyalella</taxon>
    </lineage>
</organism>
<evidence type="ECO:0000313" key="6">
    <source>
        <dbReference type="Proteomes" id="UP000694843"/>
    </source>
</evidence>
<dbReference type="AlphaFoldDB" id="A0A8B7PGH9"/>
<keyword evidence="6" id="KW-1185">Reference proteome</keyword>
<accession>A0A8B7PGH9</accession>
<gene>
    <name evidence="7" type="primary">LOC108680145</name>
</gene>
<evidence type="ECO:0000256" key="2">
    <source>
        <dbReference type="ARBA" id="ARBA00007236"/>
    </source>
</evidence>
<evidence type="ECO:0000313" key="7">
    <source>
        <dbReference type="RefSeq" id="XP_018024406.1"/>
    </source>
</evidence>
<protein>
    <submittedName>
        <fullName evidence="7">Uncharacterized protein LOC108680145</fullName>
    </submittedName>
</protein>
<dbReference type="OrthoDB" id="10415020at2759"/>
<feature type="chain" id="PRO_5034578213" evidence="5">
    <location>
        <begin position="33"/>
        <end position="373"/>
    </location>
</feature>
<name>A0A8B7PGH9_HYAAZ</name>
<dbReference type="RefSeq" id="XP_018024406.1">
    <property type="nucleotide sequence ID" value="XM_018168917.2"/>
</dbReference>
<evidence type="ECO:0000256" key="5">
    <source>
        <dbReference type="SAM" id="SignalP"/>
    </source>
</evidence>
<dbReference type="SUPFAM" id="SSF57501">
    <property type="entry name" value="Cystine-knot cytokines"/>
    <property type="match status" value="1"/>
</dbReference>
<keyword evidence="4 5" id="KW-0732">Signal</keyword>
<keyword evidence="3" id="KW-0964">Secreted</keyword>
<dbReference type="InterPro" id="IPR010345">
    <property type="entry name" value="IL-17_fam"/>
</dbReference>